<accession>A0A812CVR8</accession>
<comment type="caution">
    <text evidence="2">The sequence shown here is derived from an EMBL/GenBank/DDBJ whole genome shotgun (WGS) entry which is preliminary data.</text>
</comment>
<reference evidence="2" key="1">
    <citation type="submission" date="2021-01" db="EMBL/GenBank/DDBJ databases">
        <authorList>
            <person name="Li R."/>
            <person name="Bekaert M."/>
        </authorList>
    </citation>
    <scope>NUCLEOTIDE SEQUENCE</scope>
    <source>
        <strain evidence="2">Farmed</strain>
    </source>
</reference>
<evidence type="ECO:0000313" key="3">
    <source>
        <dbReference type="Proteomes" id="UP000597762"/>
    </source>
</evidence>
<name>A0A812CVR8_ACAPH</name>
<organism evidence="2 3">
    <name type="scientific">Acanthosepion pharaonis</name>
    <name type="common">Pharaoh cuttlefish</name>
    <name type="synonym">Sepia pharaonis</name>
    <dbReference type="NCBI Taxonomy" id="158019"/>
    <lineage>
        <taxon>Eukaryota</taxon>
        <taxon>Metazoa</taxon>
        <taxon>Spiralia</taxon>
        <taxon>Lophotrochozoa</taxon>
        <taxon>Mollusca</taxon>
        <taxon>Cephalopoda</taxon>
        <taxon>Coleoidea</taxon>
        <taxon>Decapodiformes</taxon>
        <taxon>Sepiida</taxon>
        <taxon>Sepiina</taxon>
        <taxon>Sepiidae</taxon>
        <taxon>Acanthosepion</taxon>
    </lineage>
</organism>
<keyword evidence="1" id="KW-0732">Signal</keyword>
<gene>
    <name evidence="2" type="ORF">SPHA_42585</name>
</gene>
<sequence length="181" mass="19678">MSRVILPLCISCLLMSRVILPSVSLVFNVPCDSSLCISCLQCPRVILPSVSLVSLPSVFVFNVPCDSSLCISCLQCPVCSSLLSLCLNVFFPSVFNVPCDSSPLYLLSSMSRVILPLSIFFDSSPVLSSFLPLCISCLLLSSVILPLCISFSLQCPVPFFPSVSYCFNSFPLYLFCLQCPV</sequence>
<evidence type="ECO:0000313" key="2">
    <source>
        <dbReference type="EMBL" id="CAE1280859.1"/>
    </source>
</evidence>
<protein>
    <submittedName>
        <fullName evidence="2">Uncharacterized protein</fullName>
    </submittedName>
</protein>
<evidence type="ECO:0000256" key="1">
    <source>
        <dbReference type="SAM" id="SignalP"/>
    </source>
</evidence>
<feature type="chain" id="PRO_5033065938" evidence="1">
    <location>
        <begin position="25"/>
        <end position="181"/>
    </location>
</feature>
<feature type="signal peptide" evidence="1">
    <location>
        <begin position="1"/>
        <end position="24"/>
    </location>
</feature>
<keyword evidence="3" id="KW-1185">Reference proteome</keyword>
<dbReference type="AlphaFoldDB" id="A0A812CVR8"/>
<proteinExistence type="predicted"/>
<dbReference type="EMBL" id="CAHIKZ030002090">
    <property type="protein sequence ID" value="CAE1280859.1"/>
    <property type="molecule type" value="Genomic_DNA"/>
</dbReference>
<dbReference type="Proteomes" id="UP000597762">
    <property type="component" value="Unassembled WGS sequence"/>
</dbReference>